<dbReference type="STRING" id="485916.Dtox_1693"/>
<organism evidence="2 3">
    <name type="scientific">Desulfofarcimen acetoxidans (strain ATCC 49208 / DSM 771 / KCTC 5769 / VKM B-1644 / 5575)</name>
    <name type="common">Desulfotomaculum acetoxidans</name>
    <dbReference type="NCBI Taxonomy" id="485916"/>
    <lineage>
        <taxon>Bacteria</taxon>
        <taxon>Bacillati</taxon>
        <taxon>Bacillota</taxon>
        <taxon>Clostridia</taxon>
        <taxon>Eubacteriales</taxon>
        <taxon>Peptococcaceae</taxon>
        <taxon>Desulfofarcimen</taxon>
    </lineage>
</organism>
<protein>
    <recommendedName>
        <fullName evidence="1">DUF3786 domain-containing protein</fullName>
    </recommendedName>
</protein>
<dbReference type="KEGG" id="dae:Dtox_1693"/>
<sequence length="204" mass="22590">MALINLVPALEKAKTIFSQKDAEAMALKAGVTYNTEKKEFAVPFLGQDYRVVYPDGEVYYSDSNSEVIIEVKILILHYLYGASGVDLQNKLISFKELPDGFIYIEPFTNRAIRPLVGIFGNIPDKMLSAGEKLGGERLTMGDASITIPVFPRVPVTFILWLADEEFPANGNVLFDASAPRYLDTEDYALLPSLVIGAMKKLAFN</sequence>
<accession>C8VWX4</accession>
<dbReference type="AlphaFoldDB" id="C8VWX4"/>
<dbReference type="EMBL" id="CP001720">
    <property type="protein sequence ID" value="ACV62550.1"/>
    <property type="molecule type" value="Genomic_DNA"/>
</dbReference>
<name>C8VWX4_DESAS</name>
<dbReference type="eggNOG" id="ENOG5032A20">
    <property type="taxonomic scope" value="Bacteria"/>
</dbReference>
<dbReference type="HOGENOM" id="CLU_106581_0_1_9"/>
<dbReference type="InterPro" id="IPR024264">
    <property type="entry name" value="DUF3786"/>
</dbReference>
<keyword evidence="3" id="KW-1185">Reference proteome</keyword>
<dbReference type="OrthoDB" id="159408at2"/>
<reference evidence="2 3" key="1">
    <citation type="journal article" date="2009" name="Stand. Genomic Sci.">
        <title>Complete genome sequence of Desulfotomaculum acetoxidans type strain (5575).</title>
        <authorList>
            <person name="Spring S."/>
            <person name="Lapidus A."/>
            <person name="Schroder M."/>
            <person name="Gleim D."/>
            <person name="Sims D."/>
            <person name="Meincke L."/>
            <person name="Glavina Del Rio T."/>
            <person name="Tice H."/>
            <person name="Copeland A."/>
            <person name="Cheng J.F."/>
            <person name="Lucas S."/>
            <person name="Chen F."/>
            <person name="Nolan M."/>
            <person name="Bruce D."/>
            <person name="Goodwin L."/>
            <person name="Pitluck S."/>
            <person name="Ivanova N."/>
            <person name="Mavromatis K."/>
            <person name="Mikhailova N."/>
            <person name="Pati A."/>
            <person name="Chen A."/>
            <person name="Palaniappan K."/>
            <person name="Land M."/>
            <person name="Hauser L."/>
            <person name="Chang Y.J."/>
            <person name="Jeffries C.D."/>
            <person name="Chain P."/>
            <person name="Saunders E."/>
            <person name="Brettin T."/>
            <person name="Detter J.C."/>
            <person name="Goker M."/>
            <person name="Bristow J."/>
            <person name="Eisen J.A."/>
            <person name="Markowitz V."/>
            <person name="Hugenholtz P."/>
            <person name="Kyrpides N.C."/>
            <person name="Klenk H.P."/>
            <person name="Han C."/>
        </authorList>
    </citation>
    <scope>NUCLEOTIDE SEQUENCE [LARGE SCALE GENOMIC DNA]</scope>
    <source>
        <strain evidence="3">ATCC 49208 / DSM 771 / VKM B-1644</strain>
    </source>
</reference>
<gene>
    <name evidence="2" type="ordered locus">Dtox_1693</name>
</gene>
<evidence type="ECO:0000313" key="3">
    <source>
        <dbReference type="Proteomes" id="UP000002217"/>
    </source>
</evidence>
<dbReference type="Pfam" id="PF12654">
    <property type="entry name" value="DUF3786"/>
    <property type="match status" value="1"/>
</dbReference>
<proteinExistence type="predicted"/>
<evidence type="ECO:0000313" key="2">
    <source>
        <dbReference type="EMBL" id="ACV62550.1"/>
    </source>
</evidence>
<feature type="domain" description="DUF3786" evidence="1">
    <location>
        <begin position="21"/>
        <end position="195"/>
    </location>
</feature>
<dbReference type="RefSeq" id="WP_015757261.1">
    <property type="nucleotide sequence ID" value="NC_013216.1"/>
</dbReference>
<evidence type="ECO:0000259" key="1">
    <source>
        <dbReference type="Pfam" id="PF12654"/>
    </source>
</evidence>
<dbReference type="Proteomes" id="UP000002217">
    <property type="component" value="Chromosome"/>
</dbReference>